<name>A0A7G9Y2B1_9EURY</name>
<dbReference type="AlphaFoldDB" id="A0A7G9Y2B1"/>
<organism evidence="1">
    <name type="scientific">Candidatus Methanogaster sp. ANME-2c ERB4</name>
    <dbReference type="NCBI Taxonomy" id="2759911"/>
    <lineage>
        <taxon>Archaea</taxon>
        <taxon>Methanobacteriati</taxon>
        <taxon>Methanobacteriota</taxon>
        <taxon>Stenosarchaea group</taxon>
        <taxon>Methanomicrobia</taxon>
        <taxon>Methanosarcinales</taxon>
        <taxon>ANME-2 cluster</taxon>
        <taxon>Candidatus Methanogasteraceae</taxon>
        <taxon>Candidatus Methanogaster</taxon>
    </lineage>
</organism>
<accession>A0A7G9Y2B1</accession>
<protein>
    <recommendedName>
        <fullName evidence="2">DUF1788 domain-containing protein</fullName>
    </recommendedName>
</protein>
<evidence type="ECO:0000313" key="1">
    <source>
        <dbReference type="EMBL" id="QNO42145.1"/>
    </source>
</evidence>
<gene>
    <name evidence="1" type="ORF">CAOPPJJI_00011</name>
</gene>
<evidence type="ECO:0008006" key="2">
    <source>
        <dbReference type="Google" id="ProtNLM"/>
    </source>
</evidence>
<reference evidence="1" key="1">
    <citation type="submission" date="2020-06" db="EMBL/GenBank/DDBJ databases">
        <title>Unique genomic features of the anaerobic methanotrophic archaea.</title>
        <authorList>
            <person name="Chadwick G.L."/>
            <person name="Skennerton C.T."/>
            <person name="Laso-Perez R."/>
            <person name="Leu A.O."/>
            <person name="Speth D.R."/>
            <person name="Yu H."/>
            <person name="Morgan-Lang C."/>
            <person name="Hatzenpichler R."/>
            <person name="Goudeau D."/>
            <person name="Malmstrom R."/>
            <person name="Brazelton W.J."/>
            <person name="Woyke T."/>
            <person name="Hallam S.J."/>
            <person name="Tyson G.W."/>
            <person name="Wegener G."/>
            <person name="Boetius A."/>
            <person name="Orphan V."/>
        </authorList>
    </citation>
    <scope>NUCLEOTIDE SEQUENCE</scope>
</reference>
<proteinExistence type="predicted"/>
<dbReference type="InterPro" id="IPR014858">
    <property type="entry name" value="BrxB"/>
</dbReference>
<dbReference type="Pfam" id="PF08747">
    <property type="entry name" value="BrxB"/>
    <property type="match status" value="1"/>
</dbReference>
<dbReference type="EMBL" id="MT630714">
    <property type="protein sequence ID" value="QNO42145.1"/>
    <property type="molecule type" value="Genomic_DNA"/>
</dbReference>
<sequence length="185" mass="21324">MELLKEKVHEGDFLTAKGLGNEVPFWIFDYPPEKELLVRQTIDRIASNLNNMSVNILVIDLYEMCFKLLEDKLSMEKIIQFEEEKGSEDLLTKLRILLKHETIKKAIQSKMASNGDIQLMFLTGVGKVWPLVRSHSILNNLQPVTGNVPLVTFYPGEYDSHVLSLFGKFRDANYYRAFRLINDEG</sequence>